<dbReference type="Pfam" id="PF13439">
    <property type="entry name" value="Glyco_transf_4"/>
    <property type="match status" value="1"/>
</dbReference>
<protein>
    <recommendedName>
        <fullName evidence="5">Glycosyltransferase family 4 protein</fullName>
    </recommendedName>
</protein>
<evidence type="ECO:0000313" key="4">
    <source>
        <dbReference type="Proteomes" id="UP000228568"/>
    </source>
</evidence>
<sequence length="389" mass="44688">MKKTLIITFEYPPTVGGIATYVHEMASSFDSNKMVVLAPRHKRQKEFDNNLSYKIIRKKLLYPKFVWPRWLKLFWQVLWIVKKEKIEIIMVHHILPVGYVGIMIKKLLKIPFLLFSHGTDLVVGRKTAWKSKMVKMVADNAEELVFNSQSLQHRFLSVLPEFENKSLVLYPCPNKDLLVSPPKEELEKLRSLYALQGKQVILSVARLTDGKGFPHLIRMIPEILKHIPHLVWIIVGDGPKKEEIFKEIQKKDLQNVVRFVGEVPYGELKKFYYVSDLFILLTHPDEGREEGLGLVFLEAAACGLPSVAGRSGGVEEAVLNTQTGMVVDIFKGDLLVINTIVDLLRNKKFAFDLGHHAKDRIKSSFQWKNQLKRLELWLKKEDSGGINLL</sequence>
<evidence type="ECO:0008006" key="5">
    <source>
        <dbReference type="Google" id="ProtNLM"/>
    </source>
</evidence>
<dbReference type="InterPro" id="IPR028098">
    <property type="entry name" value="Glyco_trans_4-like_N"/>
</dbReference>
<feature type="domain" description="Glycosyltransferase subfamily 4-like N-terminal" evidence="2">
    <location>
        <begin position="15"/>
        <end position="158"/>
    </location>
</feature>
<dbReference type="GO" id="GO:0016757">
    <property type="term" value="F:glycosyltransferase activity"/>
    <property type="evidence" value="ECO:0007669"/>
    <property type="project" value="InterPro"/>
</dbReference>
<accession>A0A2M7V8Z5</accession>
<evidence type="ECO:0000259" key="2">
    <source>
        <dbReference type="Pfam" id="PF13439"/>
    </source>
</evidence>
<dbReference type="InterPro" id="IPR001296">
    <property type="entry name" value="Glyco_trans_1"/>
</dbReference>
<reference evidence="4" key="1">
    <citation type="submission" date="2017-09" db="EMBL/GenBank/DDBJ databases">
        <title>Depth-based differentiation of microbial function through sediment-hosted aquifers and enrichment of novel symbionts in the deep terrestrial subsurface.</title>
        <authorList>
            <person name="Probst A.J."/>
            <person name="Ladd B."/>
            <person name="Jarett J.K."/>
            <person name="Geller-Mcgrath D.E."/>
            <person name="Sieber C.M.K."/>
            <person name="Emerson J.B."/>
            <person name="Anantharaman K."/>
            <person name="Thomas B.C."/>
            <person name="Malmstrom R."/>
            <person name="Stieglmeier M."/>
            <person name="Klingl A."/>
            <person name="Woyke T."/>
            <person name="Ryan C.M."/>
            <person name="Banfield J.F."/>
        </authorList>
    </citation>
    <scope>NUCLEOTIDE SEQUENCE [LARGE SCALE GENOMIC DNA]</scope>
</reference>
<organism evidence="3 4">
    <name type="scientific">Candidatus Magasanikbacteria bacterium CG_4_10_14_0_2_um_filter_37_12</name>
    <dbReference type="NCBI Taxonomy" id="1974637"/>
    <lineage>
        <taxon>Bacteria</taxon>
        <taxon>Candidatus Magasanikiibacteriota</taxon>
    </lineage>
</organism>
<dbReference type="Pfam" id="PF00534">
    <property type="entry name" value="Glycos_transf_1"/>
    <property type="match status" value="1"/>
</dbReference>
<dbReference type="InterPro" id="IPR050194">
    <property type="entry name" value="Glycosyltransferase_grp1"/>
</dbReference>
<dbReference type="EMBL" id="PFPK01000016">
    <property type="protein sequence ID" value="PIZ95287.1"/>
    <property type="molecule type" value="Genomic_DNA"/>
</dbReference>
<name>A0A2M7V8Z5_9BACT</name>
<dbReference type="SUPFAM" id="SSF53756">
    <property type="entry name" value="UDP-Glycosyltransferase/glycogen phosphorylase"/>
    <property type="match status" value="1"/>
</dbReference>
<evidence type="ECO:0000313" key="3">
    <source>
        <dbReference type="EMBL" id="PIZ95287.1"/>
    </source>
</evidence>
<dbReference type="Proteomes" id="UP000228568">
    <property type="component" value="Unassembled WGS sequence"/>
</dbReference>
<dbReference type="Gene3D" id="3.40.50.2000">
    <property type="entry name" value="Glycogen Phosphorylase B"/>
    <property type="match status" value="2"/>
</dbReference>
<dbReference type="PANTHER" id="PTHR45947:SF3">
    <property type="entry name" value="SULFOQUINOVOSYL TRANSFERASE SQD2"/>
    <property type="match status" value="1"/>
</dbReference>
<comment type="caution">
    <text evidence="3">The sequence shown here is derived from an EMBL/GenBank/DDBJ whole genome shotgun (WGS) entry which is preliminary data.</text>
</comment>
<gene>
    <name evidence="3" type="ORF">COX81_01140</name>
</gene>
<dbReference type="AlphaFoldDB" id="A0A2M7V8Z5"/>
<dbReference type="CDD" id="cd03801">
    <property type="entry name" value="GT4_PimA-like"/>
    <property type="match status" value="1"/>
</dbReference>
<feature type="domain" description="Glycosyl transferase family 1" evidence="1">
    <location>
        <begin position="196"/>
        <end position="357"/>
    </location>
</feature>
<proteinExistence type="predicted"/>
<dbReference type="PANTHER" id="PTHR45947">
    <property type="entry name" value="SULFOQUINOVOSYL TRANSFERASE SQD2"/>
    <property type="match status" value="1"/>
</dbReference>
<evidence type="ECO:0000259" key="1">
    <source>
        <dbReference type="Pfam" id="PF00534"/>
    </source>
</evidence>